<keyword evidence="3" id="KW-1185">Reference proteome</keyword>
<gene>
    <name evidence="2" type="ORF">BpHYR1_017259</name>
</gene>
<protein>
    <submittedName>
        <fullName evidence="2">Uncharacterized protein</fullName>
    </submittedName>
</protein>
<dbReference type="AlphaFoldDB" id="A0A3M7P6J4"/>
<dbReference type="EMBL" id="REGN01012855">
    <property type="protein sequence ID" value="RMZ94698.1"/>
    <property type="molecule type" value="Genomic_DNA"/>
</dbReference>
<reference evidence="2 3" key="1">
    <citation type="journal article" date="2018" name="Sci. Rep.">
        <title>Genomic signatures of local adaptation to the degree of environmental predictability in rotifers.</title>
        <authorList>
            <person name="Franch-Gras L."/>
            <person name="Hahn C."/>
            <person name="Garcia-Roger E.M."/>
            <person name="Carmona M.J."/>
            <person name="Serra M."/>
            <person name="Gomez A."/>
        </authorList>
    </citation>
    <scope>NUCLEOTIDE SEQUENCE [LARGE SCALE GENOMIC DNA]</scope>
    <source>
        <strain evidence="2">HYR1</strain>
    </source>
</reference>
<evidence type="ECO:0000313" key="3">
    <source>
        <dbReference type="Proteomes" id="UP000276133"/>
    </source>
</evidence>
<dbReference type="Proteomes" id="UP000276133">
    <property type="component" value="Unassembled WGS sequence"/>
</dbReference>
<evidence type="ECO:0000313" key="2">
    <source>
        <dbReference type="EMBL" id="RMZ94698.1"/>
    </source>
</evidence>
<evidence type="ECO:0000256" key="1">
    <source>
        <dbReference type="SAM" id="Phobius"/>
    </source>
</evidence>
<comment type="caution">
    <text evidence="2">The sequence shown here is derived from an EMBL/GenBank/DDBJ whole genome shotgun (WGS) entry which is preliminary data.</text>
</comment>
<name>A0A3M7P6J4_BRAPC</name>
<proteinExistence type="predicted"/>
<keyword evidence="1" id="KW-1133">Transmembrane helix</keyword>
<organism evidence="2 3">
    <name type="scientific">Brachionus plicatilis</name>
    <name type="common">Marine rotifer</name>
    <name type="synonym">Brachionus muelleri</name>
    <dbReference type="NCBI Taxonomy" id="10195"/>
    <lineage>
        <taxon>Eukaryota</taxon>
        <taxon>Metazoa</taxon>
        <taxon>Spiralia</taxon>
        <taxon>Gnathifera</taxon>
        <taxon>Rotifera</taxon>
        <taxon>Eurotatoria</taxon>
        <taxon>Monogononta</taxon>
        <taxon>Pseudotrocha</taxon>
        <taxon>Ploima</taxon>
        <taxon>Brachionidae</taxon>
        <taxon>Brachionus</taxon>
    </lineage>
</organism>
<keyword evidence="1" id="KW-0472">Membrane</keyword>
<keyword evidence="1" id="KW-0812">Transmembrane</keyword>
<accession>A0A3M7P6J4</accession>
<feature type="transmembrane region" description="Helical" evidence="1">
    <location>
        <begin position="42"/>
        <end position="59"/>
    </location>
</feature>
<sequence>MELVQLNSKIYLTGNTLSSPLKKKQTRRQVLVHYVYQNTPPYIMWAFSIFKLLGLYPIYKKVKNRFIEIIQV</sequence>